<dbReference type="EMBL" id="JAWCUA010000004">
    <property type="protein sequence ID" value="MDU0112620.1"/>
    <property type="molecule type" value="Genomic_DNA"/>
</dbReference>
<evidence type="ECO:0000256" key="2">
    <source>
        <dbReference type="ARBA" id="ARBA00022552"/>
    </source>
</evidence>
<evidence type="ECO:0000256" key="4">
    <source>
        <dbReference type="ARBA" id="ARBA00022679"/>
    </source>
</evidence>
<proteinExistence type="inferred from homology"/>
<keyword evidence="3 6" id="KW-0489">Methyltransferase</keyword>
<dbReference type="Proteomes" id="UP001257914">
    <property type="component" value="Unassembled WGS sequence"/>
</dbReference>
<dbReference type="Gene3D" id="3.40.50.150">
    <property type="entry name" value="Vaccinia Virus protein VP39"/>
    <property type="match status" value="1"/>
</dbReference>
<protein>
    <submittedName>
        <fullName evidence="6">16S rRNA (Cytosine(1402)-N(4))-methyltransferase</fullName>
        <ecNumber evidence="6">2.1.1.199</ecNumber>
    </submittedName>
</protein>
<dbReference type="Gene3D" id="1.10.150.170">
    <property type="entry name" value="Putative methyltransferase TM0872, insert domain"/>
    <property type="match status" value="1"/>
</dbReference>
<dbReference type="PANTHER" id="PTHR11265:SF0">
    <property type="entry name" value="12S RRNA N4-METHYLCYTIDINE METHYLTRANSFERASE"/>
    <property type="match status" value="1"/>
</dbReference>
<dbReference type="InterPro" id="IPR029063">
    <property type="entry name" value="SAM-dependent_MTases_sf"/>
</dbReference>
<dbReference type="InterPro" id="IPR002903">
    <property type="entry name" value="RsmH"/>
</dbReference>
<evidence type="ECO:0000313" key="7">
    <source>
        <dbReference type="Proteomes" id="UP001257914"/>
    </source>
</evidence>
<comment type="caution">
    <text evidence="6">The sequence shown here is derived from an EMBL/GenBank/DDBJ whole genome shotgun (WGS) entry which is preliminary data.</text>
</comment>
<dbReference type="GO" id="GO:0008168">
    <property type="term" value="F:methyltransferase activity"/>
    <property type="evidence" value="ECO:0007669"/>
    <property type="project" value="UniProtKB-KW"/>
</dbReference>
<keyword evidence="4 6" id="KW-0808">Transferase</keyword>
<dbReference type="InterPro" id="IPR023397">
    <property type="entry name" value="SAM-dep_MeTrfase_MraW_recog"/>
</dbReference>
<keyword evidence="2" id="KW-0698">rRNA processing</keyword>
<dbReference type="Pfam" id="PF01795">
    <property type="entry name" value="Methyltransf_5"/>
    <property type="match status" value="1"/>
</dbReference>
<evidence type="ECO:0000256" key="3">
    <source>
        <dbReference type="ARBA" id="ARBA00022603"/>
    </source>
</evidence>
<evidence type="ECO:0000256" key="1">
    <source>
        <dbReference type="ARBA" id="ARBA00010396"/>
    </source>
</evidence>
<reference evidence="6 7" key="1">
    <citation type="submission" date="2023-10" db="EMBL/GenBank/DDBJ databases">
        <title>Psychrosphaera aquimaarina strain SW33 isolated from seawater.</title>
        <authorList>
            <person name="Bayburt H."/>
            <person name="Kim J.M."/>
            <person name="Choi B.J."/>
            <person name="Jeon C.O."/>
        </authorList>
    </citation>
    <scope>NUCLEOTIDE SEQUENCE [LARGE SCALE GENOMIC DNA]</scope>
    <source>
        <strain evidence="6 7">KCTC 52743</strain>
    </source>
</reference>
<keyword evidence="5" id="KW-0949">S-adenosyl-L-methionine</keyword>
<dbReference type="SUPFAM" id="SSF81799">
    <property type="entry name" value="Putative methyltransferase TM0872, insert domain"/>
    <property type="match status" value="1"/>
</dbReference>
<dbReference type="GO" id="GO:0032259">
    <property type="term" value="P:methylation"/>
    <property type="evidence" value="ECO:0007669"/>
    <property type="project" value="UniProtKB-KW"/>
</dbReference>
<dbReference type="PANTHER" id="PTHR11265">
    <property type="entry name" value="S-ADENOSYL-METHYLTRANSFERASE MRAW"/>
    <property type="match status" value="1"/>
</dbReference>
<dbReference type="EC" id="2.1.1.199" evidence="6"/>
<name>A0ABU3QYV5_9GAMM</name>
<dbReference type="SUPFAM" id="SSF53335">
    <property type="entry name" value="S-adenosyl-L-methionine-dependent methyltransferases"/>
    <property type="match status" value="1"/>
</dbReference>
<accession>A0ABU3QYV5</accession>
<gene>
    <name evidence="6" type="primary">mraW</name>
    <name evidence="6" type="ORF">RT723_06300</name>
</gene>
<organism evidence="6 7">
    <name type="scientific">Psychrosphaera aquimarina</name>
    <dbReference type="NCBI Taxonomy" id="2044854"/>
    <lineage>
        <taxon>Bacteria</taxon>
        <taxon>Pseudomonadati</taxon>
        <taxon>Pseudomonadota</taxon>
        <taxon>Gammaproteobacteria</taxon>
        <taxon>Alteromonadales</taxon>
        <taxon>Pseudoalteromonadaceae</taxon>
        <taxon>Psychrosphaera</taxon>
    </lineage>
</organism>
<evidence type="ECO:0000313" key="6">
    <source>
        <dbReference type="EMBL" id="MDU0112620.1"/>
    </source>
</evidence>
<sequence>MAGFDDVATDVSGGPVRHVPVLLSEVLEALDPNESKLIFDGTFGAGGYSRAIMEKGAKVVATDQDPEVISNSDEIKAEFADQLSLHHAKFSQILDIVEEGSLDGFVLDIGVSSMQIDQAERGFSFMQDGPLDMRMSQDGVSAADVVNTLKSNELARIFGFYGEEKSWPHRACD</sequence>
<comment type="similarity">
    <text evidence="1">Belongs to the methyltransferase superfamily. RsmH family.</text>
</comment>
<evidence type="ECO:0000256" key="5">
    <source>
        <dbReference type="ARBA" id="ARBA00022691"/>
    </source>
</evidence>
<keyword evidence="7" id="KW-1185">Reference proteome</keyword>